<evidence type="ECO:0000256" key="1">
    <source>
        <dbReference type="ARBA" id="ARBA00007074"/>
    </source>
</evidence>
<comment type="similarity">
    <text evidence="1">Belongs to the peptidase C40 family.</text>
</comment>
<gene>
    <name evidence="9" type="ORF">NX801_01100</name>
</gene>
<protein>
    <submittedName>
        <fullName evidence="9">NlpC/P60 family protein</fullName>
    </submittedName>
</protein>
<dbReference type="PANTHER" id="PTHR47359">
    <property type="entry name" value="PEPTIDOGLYCAN DL-ENDOPEPTIDASE CWLO"/>
    <property type="match status" value="1"/>
</dbReference>
<name>A0ABT2CA68_9ACTN</name>
<evidence type="ECO:0000256" key="2">
    <source>
        <dbReference type="ARBA" id="ARBA00022670"/>
    </source>
</evidence>
<dbReference type="EMBL" id="JANUGQ010000001">
    <property type="protein sequence ID" value="MCS0634285.1"/>
    <property type="molecule type" value="Genomic_DNA"/>
</dbReference>
<dbReference type="InterPro" id="IPR051794">
    <property type="entry name" value="PG_Endopeptidase_C40"/>
</dbReference>
<dbReference type="SUPFAM" id="SSF54001">
    <property type="entry name" value="Cysteine proteinases"/>
    <property type="match status" value="1"/>
</dbReference>
<keyword evidence="10" id="KW-1185">Reference proteome</keyword>
<evidence type="ECO:0000259" key="8">
    <source>
        <dbReference type="PROSITE" id="PS51935"/>
    </source>
</evidence>
<keyword evidence="4" id="KW-0788">Thiol protease</keyword>
<evidence type="ECO:0000256" key="5">
    <source>
        <dbReference type="SAM" id="Coils"/>
    </source>
</evidence>
<keyword evidence="3" id="KW-0378">Hydrolase</keyword>
<organism evidence="9 10">
    <name type="scientific">Streptomyces pyxinae</name>
    <dbReference type="NCBI Taxonomy" id="2970734"/>
    <lineage>
        <taxon>Bacteria</taxon>
        <taxon>Bacillati</taxon>
        <taxon>Actinomycetota</taxon>
        <taxon>Actinomycetes</taxon>
        <taxon>Kitasatosporales</taxon>
        <taxon>Streptomycetaceae</taxon>
        <taxon>Streptomyces</taxon>
    </lineage>
</organism>
<proteinExistence type="inferred from homology"/>
<evidence type="ECO:0000256" key="4">
    <source>
        <dbReference type="ARBA" id="ARBA00022807"/>
    </source>
</evidence>
<feature type="chain" id="PRO_5045248834" evidence="7">
    <location>
        <begin position="51"/>
        <end position="467"/>
    </location>
</feature>
<feature type="domain" description="NlpC/P60" evidence="8">
    <location>
        <begin position="321"/>
        <end position="442"/>
    </location>
</feature>
<dbReference type="Pfam" id="PF00877">
    <property type="entry name" value="NLPC_P60"/>
    <property type="match status" value="1"/>
</dbReference>
<dbReference type="Proteomes" id="UP001431313">
    <property type="component" value="Unassembled WGS sequence"/>
</dbReference>
<evidence type="ECO:0000313" key="9">
    <source>
        <dbReference type="EMBL" id="MCS0634285.1"/>
    </source>
</evidence>
<dbReference type="RefSeq" id="WP_258784815.1">
    <property type="nucleotide sequence ID" value="NZ_JANUGQ010000001.1"/>
</dbReference>
<dbReference type="InterPro" id="IPR038765">
    <property type="entry name" value="Papain-like_cys_pep_sf"/>
</dbReference>
<feature type="region of interest" description="Disordered" evidence="6">
    <location>
        <begin position="440"/>
        <end position="467"/>
    </location>
</feature>
<dbReference type="InterPro" id="IPR000064">
    <property type="entry name" value="NLP_P60_dom"/>
</dbReference>
<keyword evidence="5" id="KW-0175">Coiled coil</keyword>
<comment type="caution">
    <text evidence="9">The sequence shown here is derived from an EMBL/GenBank/DDBJ whole genome shotgun (WGS) entry which is preliminary data.</text>
</comment>
<evidence type="ECO:0000256" key="7">
    <source>
        <dbReference type="SAM" id="SignalP"/>
    </source>
</evidence>
<evidence type="ECO:0000256" key="6">
    <source>
        <dbReference type="SAM" id="MobiDB-lite"/>
    </source>
</evidence>
<feature type="signal peptide" evidence="7">
    <location>
        <begin position="1"/>
        <end position="50"/>
    </location>
</feature>
<sequence length="467" mass="48416">MSEPLPRSSRTPAGPAAPASVRRSGHTFVRAALCTAVLAAALPLAPVASAAPAPEPDTPVVEIEVPEHTSPVAETGSPVPPVPPVPESGGPAGDPTGPPGATGGAVPDPAPGPPAAGAPASPVEAPASPVAALLTRLRALYQAAEEATETYNAAEEALRRQTIETRRLGGDLGRTRDALTRARDEAGRLARAQYQGRLGFSPALQLLLARDPDHALDQNHLVRKAAREQALTVARLERGERRADLLATAAGRALTRERQLAARQRQARDTVRARLKAVEVVLAGLSPGQAGELADLERAETAGAQRDLLAGGELDGSRTPSRQGDRAVAYAVDQLGKPYVWGAEGPESYDCSGLTSGAWAAAGRPIPRTSQEQWRTLPKVPLRALRPGDLVVYFPRATHVALYLGEGLVIQAPRPGGRVKVSPLAANPLLGAVRPDPAAAPLAAYTPPELPAGAADGSDQGYDRGRG</sequence>
<feature type="region of interest" description="Disordered" evidence="6">
    <location>
        <begin position="1"/>
        <end position="23"/>
    </location>
</feature>
<dbReference type="Gene3D" id="3.90.1720.10">
    <property type="entry name" value="endopeptidase domain like (from Nostoc punctiforme)"/>
    <property type="match status" value="1"/>
</dbReference>
<feature type="coiled-coil region" evidence="5">
    <location>
        <begin position="137"/>
        <end position="164"/>
    </location>
</feature>
<evidence type="ECO:0000256" key="3">
    <source>
        <dbReference type="ARBA" id="ARBA00022801"/>
    </source>
</evidence>
<reference evidence="9" key="1">
    <citation type="submission" date="2022-08" db="EMBL/GenBank/DDBJ databases">
        <authorList>
            <person name="Somphong A."/>
            <person name="Phongsopitanun W."/>
        </authorList>
    </citation>
    <scope>NUCLEOTIDE SEQUENCE</scope>
    <source>
        <strain evidence="9">LP05-1</strain>
    </source>
</reference>
<keyword evidence="7" id="KW-0732">Signal</keyword>
<keyword evidence="2" id="KW-0645">Protease</keyword>
<feature type="region of interest" description="Disordered" evidence="6">
    <location>
        <begin position="49"/>
        <end position="124"/>
    </location>
</feature>
<evidence type="ECO:0000313" key="10">
    <source>
        <dbReference type="Proteomes" id="UP001431313"/>
    </source>
</evidence>
<accession>A0ABT2CA68</accession>
<dbReference type="PROSITE" id="PS51935">
    <property type="entry name" value="NLPC_P60"/>
    <property type="match status" value="1"/>
</dbReference>
<dbReference type="PANTHER" id="PTHR47359:SF3">
    <property type="entry name" value="NLP_P60 DOMAIN-CONTAINING PROTEIN-RELATED"/>
    <property type="match status" value="1"/>
</dbReference>